<dbReference type="Gene3D" id="1.20.1440.60">
    <property type="entry name" value="23S rRNA-intervening sequence"/>
    <property type="match status" value="1"/>
</dbReference>
<gene>
    <name evidence="1" type="ORF">SAMN05421753_101118</name>
</gene>
<dbReference type="InterPro" id="IPR036583">
    <property type="entry name" value="23S_rRNA_IVS_sf"/>
</dbReference>
<protein>
    <submittedName>
        <fullName evidence="1">Four helix bundle protein</fullName>
    </submittedName>
</protein>
<dbReference type="NCBIfam" id="TIGR02436">
    <property type="entry name" value="four helix bundle protein"/>
    <property type="match status" value="1"/>
</dbReference>
<dbReference type="InterPro" id="IPR012657">
    <property type="entry name" value="23S_rRNA-intervening_sequence"/>
</dbReference>
<organism evidence="1 2">
    <name type="scientific">Planctomicrobium piriforme</name>
    <dbReference type="NCBI Taxonomy" id="1576369"/>
    <lineage>
        <taxon>Bacteria</taxon>
        <taxon>Pseudomonadati</taxon>
        <taxon>Planctomycetota</taxon>
        <taxon>Planctomycetia</taxon>
        <taxon>Planctomycetales</taxon>
        <taxon>Planctomycetaceae</taxon>
        <taxon>Planctomicrobium</taxon>
    </lineage>
</organism>
<dbReference type="Proteomes" id="UP000199518">
    <property type="component" value="Unassembled WGS sequence"/>
</dbReference>
<dbReference type="EMBL" id="FOQD01000001">
    <property type="protein sequence ID" value="SFH54922.1"/>
    <property type="molecule type" value="Genomic_DNA"/>
</dbReference>
<dbReference type="PANTHER" id="PTHR38471:SF2">
    <property type="entry name" value="FOUR HELIX BUNDLE PROTEIN"/>
    <property type="match status" value="1"/>
</dbReference>
<dbReference type="RefSeq" id="WP_092046901.1">
    <property type="nucleotide sequence ID" value="NZ_FOQD01000001.1"/>
</dbReference>
<sequence length="121" mass="13869">MASFPDKPAYDLETRTFDFALHVRQFVRQLPRTLCNTEDAKQVVRSSGSVGANYIEANESLSKKDFRMRLRIARKEAKETRYWLRLIDIGSIKDLSESRDALIKEATEIMLILSAILSKSS</sequence>
<accession>A0A1I3AY61</accession>
<dbReference type="Pfam" id="PF05635">
    <property type="entry name" value="23S_rRNA_IVP"/>
    <property type="match status" value="1"/>
</dbReference>
<name>A0A1I3AY61_9PLAN</name>
<reference evidence="2" key="1">
    <citation type="submission" date="2016-10" db="EMBL/GenBank/DDBJ databases">
        <authorList>
            <person name="Varghese N."/>
            <person name="Submissions S."/>
        </authorList>
    </citation>
    <scope>NUCLEOTIDE SEQUENCE [LARGE SCALE GENOMIC DNA]</scope>
    <source>
        <strain evidence="2">DSM 26348</strain>
    </source>
</reference>
<keyword evidence="2" id="KW-1185">Reference proteome</keyword>
<dbReference type="PANTHER" id="PTHR38471">
    <property type="entry name" value="FOUR HELIX BUNDLE PROTEIN"/>
    <property type="match status" value="1"/>
</dbReference>
<dbReference type="SUPFAM" id="SSF158446">
    <property type="entry name" value="IVS-encoded protein-like"/>
    <property type="match status" value="1"/>
</dbReference>
<dbReference type="STRING" id="1576369.SAMN05421753_101118"/>
<evidence type="ECO:0000313" key="1">
    <source>
        <dbReference type="EMBL" id="SFH54922.1"/>
    </source>
</evidence>
<evidence type="ECO:0000313" key="2">
    <source>
        <dbReference type="Proteomes" id="UP000199518"/>
    </source>
</evidence>
<dbReference type="AlphaFoldDB" id="A0A1I3AY61"/>
<proteinExistence type="predicted"/>
<dbReference type="OrthoDB" id="285993at2"/>